<feature type="region of interest" description="Disordered" evidence="1">
    <location>
        <begin position="55"/>
        <end position="92"/>
    </location>
</feature>
<reference evidence="3 4" key="1">
    <citation type="submission" date="2023-03" db="EMBL/GenBank/DDBJ databases">
        <title>Genome insight into feeding habits of ladybird beetles.</title>
        <authorList>
            <person name="Li H.-S."/>
            <person name="Huang Y.-H."/>
            <person name="Pang H."/>
        </authorList>
    </citation>
    <scope>NUCLEOTIDE SEQUENCE [LARGE SCALE GENOMIC DNA]</scope>
    <source>
        <strain evidence="3">SYSU_2023b</strain>
        <tissue evidence="3">Whole body</tissue>
    </source>
</reference>
<feature type="region of interest" description="Disordered" evidence="1">
    <location>
        <begin position="228"/>
        <end position="259"/>
    </location>
</feature>
<accession>A0AAW1U3M9</accession>
<comment type="caution">
    <text evidence="3">The sequence shown here is derived from an EMBL/GenBank/DDBJ whole genome shotgun (WGS) entry which is preliminary data.</text>
</comment>
<dbReference type="Pfam" id="PF22069">
    <property type="entry name" value="Androglobin_IV"/>
    <property type="match status" value="1"/>
</dbReference>
<evidence type="ECO:0000313" key="4">
    <source>
        <dbReference type="Proteomes" id="UP001431783"/>
    </source>
</evidence>
<dbReference type="Pfam" id="PF22068">
    <property type="entry name" value="Androglobin_II"/>
    <property type="match status" value="1"/>
</dbReference>
<dbReference type="InterPro" id="IPR054094">
    <property type="entry name" value="Androglobin_IV"/>
</dbReference>
<dbReference type="PANTHER" id="PTHR46298:SF1">
    <property type="entry name" value="ANDROGLOBIN"/>
    <property type="match status" value="1"/>
</dbReference>
<dbReference type="PROSITE" id="PS52042">
    <property type="entry name" value="GLOBIN_CP_ADGB"/>
    <property type="match status" value="1"/>
</dbReference>
<protein>
    <recommendedName>
        <fullName evidence="2">Globin domain-containing protein</fullName>
    </recommendedName>
</protein>
<evidence type="ECO:0000259" key="2">
    <source>
        <dbReference type="PROSITE" id="PS52042"/>
    </source>
</evidence>
<dbReference type="InterPro" id="IPR054093">
    <property type="entry name" value="Androglobin_II"/>
</dbReference>
<name>A0AAW1U3M9_9CUCU</name>
<sequence length="1151" mass="133363">MTMNKDRDLVHFNIIHSLTGWLLQHVTLANEGDVSADEMWEICVRCTKLYSWKSPNEESKTQSPDTIQLTKKKSKKKKKKKKRPKVLTPSNLEAKNPHSFVVHCKDMRFLKSNTVQEIAPCWGHEIVIDECRDIPLEQPPPDPEYPLWKKFRWIEWAKSNGLIDEPVELDRTRYVKCVAPFKQFSTLKVNTDDSQHAMPKKPEFPFRKSINVLAKNVVRSPVVPQINEVVSESERSHNEDTGTPRSDTGEKTKGKRESSASAVRAPSIWVKFDDLFNSLLAFDVFFKSSQFVHKARVSDLELSEIFRAGTRGSKKNVLTQKDKDTWQNVKCAKTLRERGNVPLYFFIDTLDTKLILINMCQSGDVERLVPMEDELSETNFFVEYERLFGNKQKSITDKPPSPMKPKLNRPRIHMNLKPSYLLFEEYRWDDAKTGRIISFLSTYGNSTTMLELDAGRHIFRLWTKSEFPFCITLLCDSDFSIGCMEQIVENMAVEPMQITQFSLDIAKAYADLVNSFGTDGYGTNLRDSYRSYLPKNANTILTKIQRGLIHDAFQNSFIQYLRNTQMSPAVDKMIDALRTLFLNVEYRIRTELPPERVFSSLQIHSLQEKIICERASSKLSAFFKHVQIMNLKKRHKLNHPKFNVTFETLKQIYSTVFSKDKRDEELGTVIRNFFDDPTIKDFLYLYDCSKDFRWDVDVQTYTGSADLTRDFAILCRYVLQCKSSVLLNIKLFCSIPHYALSVIDNDTNEEIYRFTNEIFPSQFVPNTFGYTIIGFAWSKEPTSINWKLVIISERKTKNQFSVEEVKTFMYNLFDNYVPICKSLIGKHTITLKENVVFTLRFSCSYKNLKFNIKLFDPDHNLMMDIVGKEKIILPSVLLKTGYGEISISSWRSRVSNRSLVPKGRQGLTMRSTVSDLLRSTVSKKEQAATRKLREIASEGSAFSNGDAVTYRLEIYVVDDSWPLTLVEWDNVKTLRESTYFIKRSKQELYDAVVLPSRSTTRSAKDFRKSTLKRVESIEKPWYLLQYAFKLNAHARLEKDRTEEDQTYSLKKSWYSPDPDRYQRSLDLRQKYIAQYGCLCPDEYNVSSKSWESMGTVETTNSNTIESSTPRQDGDDDNVYRTTKCPRCIEVGIPPFDLTPYFKTGASSDGQR</sequence>
<dbReference type="Proteomes" id="UP001431783">
    <property type="component" value="Unassembled WGS sequence"/>
</dbReference>
<evidence type="ECO:0000313" key="3">
    <source>
        <dbReference type="EMBL" id="KAK9875151.1"/>
    </source>
</evidence>
<dbReference type="PANTHER" id="PTHR46298">
    <property type="entry name" value="ANDROGLOBIN"/>
    <property type="match status" value="1"/>
</dbReference>
<feature type="region of interest" description="Disordered" evidence="1">
    <location>
        <begin position="1096"/>
        <end position="1118"/>
    </location>
</feature>
<organism evidence="3 4">
    <name type="scientific">Henosepilachna vigintioctopunctata</name>
    <dbReference type="NCBI Taxonomy" id="420089"/>
    <lineage>
        <taxon>Eukaryota</taxon>
        <taxon>Metazoa</taxon>
        <taxon>Ecdysozoa</taxon>
        <taxon>Arthropoda</taxon>
        <taxon>Hexapoda</taxon>
        <taxon>Insecta</taxon>
        <taxon>Pterygota</taxon>
        <taxon>Neoptera</taxon>
        <taxon>Endopterygota</taxon>
        <taxon>Coleoptera</taxon>
        <taxon>Polyphaga</taxon>
        <taxon>Cucujiformia</taxon>
        <taxon>Coccinelloidea</taxon>
        <taxon>Coccinellidae</taxon>
        <taxon>Epilachninae</taxon>
        <taxon>Epilachnini</taxon>
        <taxon>Henosepilachna</taxon>
    </lineage>
</organism>
<keyword evidence="4" id="KW-1185">Reference proteome</keyword>
<proteinExistence type="predicted"/>
<feature type="compositionally biased region" description="Low complexity" evidence="1">
    <location>
        <begin position="1096"/>
        <end position="1108"/>
    </location>
</feature>
<dbReference type="InterPro" id="IPR057249">
    <property type="entry name" value="Globin_CP_ADGB"/>
</dbReference>
<feature type="compositionally biased region" description="Basic and acidic residues" evidence="1">
    <location>
        <begin position="232"/>
        <end position="258"/>
    </location>
</feature>
<dbReference type="EMBL" id="JARQZJ010000032">
    <property type="protein sequence ID" value="KAK9875151.1"/>
    <property type="molecule type" value="Genomic_DNA"/>
</dbReference>
<feature type="domain" description="Globin" evidence="2">
    <location>
        <begin position="472"/>
        <end position="676"/>
    </location>
</feature>
<dbReference type="AlphaFoldDB" id="A0AAW1U3M9"/>
<dbReference type="CDD" id="cd22307">
    <property type="entry name" value="Adgb_C_mid-like"/>
    <property type="match status" value="1"/>
</dbReference>
<evidence type="ECO:0000256" key="1">
    <source>
        <dbReference type="SAM" id="MobiDB-lite"/>
    </source>
</evidence>
<gene>
    <name evidence="3" type="ORF">WA026_005942</name>
</gene>
<dbReference type="InterPro" id="IPR053033">
    <property type="entry name" value="Androglobin-like"/>
</dbReference>
<feature type="compositionally biased region" description="Basic residues" evidence="1">
    <location>
        <begin position="70"/>
        <end position="85"/>
    </location>
</feature>